<protein>
    <submittedName>
        <fullName evidence="8">Glutamate or tyrosine decarboxylase</fullName>
    </submittedName>
</protein>
<keyword evidence="9" id="KW-1185">Reference proteome</keyword>
<evidence type="ECO:0000313" key="8">
    <source>
        <dbReference type="EMBL" id="SHH68860.1"/>
    </source>
</evidence>
<dbReference type="EMBL" id="FQXI01000025">
    <property type="protein sequence ID" value="SHH68860.1"/>
    <property type="molecule type" value="Genomic_DNA"/>
</dbReference>
<dbReference type="PANTHER" id="PTHR45677">
    <property type="entry name" value="GLUTAMATE DECARBOXYLASE-RELATED"/>
    <property type="match status" value="1"/>
</dbReference>
<name>A0A1M5V127_9FIRM</name>
<dbReference type="GO" id="GO:0030170">
    <property type="term" value="F:pyridoxal phosphate binding"/>
    <property type="evidence" value="ECO:0007669"/>
    <property type="project" value="InterPro"/>
</dbReference>
<dbReference type="GO" id="GO:0004058">
    <property type="term" value="F:aromatic-L-amino-acid decarboxylase activity"/>
    <property type="evidence" value="ECO:0007669"/>
    <property type="project" value="UniProtKB-ARBA"/>
</dbReference>
<dbReference type="GO" id="GO:0019752">
    <property type="term" value="P:carboxylic acid metabolic process"/>
    <property type="evidence" value="ECO:0007669"/>
    <property type="project" value="InterPro"/>
</dbReference>
<evidence type="ECO:0000256" key="1">
    <source>
        <dbReference type="ARBA" id="ARBA00001933"/>
    </source>
</evidence>
<organism evidence="8 9">
    <name type="scientific">Anaerosphaera aminiphila DSM 21120</name>
    <dbReference type="NCBI Taxonomy" id="1120995"/>
    <lineage>
        <taxon>Bacteria</taxon>
        <taxon>Bacillati</taxon>
        <taxon>Bacillota</taxon>
        <taxon>Tissierellia</taxon>
        <taxon>Tissierellales</taxon>
        <taxon>Peptoniphilaceae</taxon>
        <taxon>Anaerosphaera</taxon>
    </lineage>
</organism>
<dbReference type="GO" id="GO:0006520">
    <property type="term" value="P:amino acid metabolic process"/>
    <property type="evidence" value="ECO:0007669"/>
    <property type="project" value="InterPro"/>
</dbReference>
<dbReference type="PANTHER" id="PTHR45677:SF8">
    <property type="entry name" value="CYSTEINE SULFINIC ACID DECARBOXYLASE"/>
    <property type="match status" value="1"/>
</dbReference>
<evidence type="ECO:0000256" key="3">
    <source>
        <dbReference type="ARBA" id="ARBA00022793"/>
    </source>
</evidence>
<dbReference type="InterPro" id="IPR021115">
    <property type="entry name" value="Pyridoxal-P_BS"/>
</dbReference>
<evidence type="ECO:0000256" key="4">
    <source>
        <dbReference type="ARBA" id="ARBA00022898"/>
    </source>
</evidence>
<evidence type="ECO:0000256" key="7">
    <source>
        <dbReference type="RuleBase" id="RU000382"/>
    </source>
</evidence>
<keyword evidence="3" id="KW-0210">Decarboxylase</keyword>
<evidence type="ECO:0000256" key="5">
    <source>
        <dbReference type="ARBA" id="ARBA00023239"/>
    </source>
</evidence>
<dbReference type="RefSeq" id="WP_073185757.1">
    <property type="nucleotide sequence ID" value="NZ_FQXI01000025.1"/>
</dbReference>
<dbReference type="SUPFAM" id="SSF53383">
    <property type="entry name" value="PLP-dependent transferases"/>
    <property type="match status" value="1"/>
</dbReference>
<evidence type="ECO:0000256" key="2">
    <source>
        <dbReference type="ARBA" id="ARBA00009533"/>
    </source>
</evidence>
<dbReference type="PROSITE" id="PS00392">
    <property type="entry name" value="DDC_GAD_HDC_YDC"/>
    <property type="match status" value="1"/>
</dbReference>
<dbReference type="OrthoDB" id="9803665at2"/>
<gene>
    <name evidence="8" type="ORF">SAMN02745245_01943</name>
</gene>
<dbReference type="Pfam" id="PF00282">
    <property type="entry name" value="Pyridoxal_deC"/>
    <property type="match status" value="1"/>
</dbReference>
<comment type="cofactor">
    <cofactor evidence="1 6 7">
        <name>pyridoxal 5'-phosphate</name>
        <dbReference type="ChEBI" id="CHEBI:597326"/>
    </cofactor>
</comment>
<evidence type="ECO:0000256" key="6">
    <source>
        <dbReference type="PIRSR" id="PIRSR602129-50"/>
    </source>
</evidence>
<dbReference type="InterPro" id="IPR010977">
    <property type="entry name" value="Aromatic_deC"/>
</dbReference>
<dbReference type="InterPro" id="IPR015421">
    <property type="entry name" value="PyrdxlP-dep_Trfase_major"/>
</dbReference>
<proteinExistence type="inferred from homology"/>
<dbReference type="PRINTS" id="PR00800">
    <property type="entry name" value="YHDCRBOXLASE"/>
</dbReference>
<evidence type="ECO:0000313" key="9">
    <source>
        <dbReference type="Proteomes" id="UP000184032"/>
    </source>
</evidence>
<accession>A0A1M5V127</accession>
<dbReference type="STRING" id="1120995.SAMN02745245_01943"/>
<dbReference type="GO" id="GO:0005737">
    <property type="term" value="C:cytoplasm"/>
    <property type="evidence" value="ECO:0007669"/>
    <property type="project" value="TreeGrafter"/>
</dbReference>
<dbReference type="InterPro" id="IPR002129">
    <property type="entry name" value="PyrdxlP-dep_de-COase"/>
</dbReference>
<dbReference type="Proteomes" id="UP000184032">
    <property type="component" value="Unassembled WGS sequence"/>
</dbReference>
<dbReference type="Gene3D" id="3.90.1150.170">
    <property type="match status" value="1"/>
</dbReference>
<feature type="modified residue" description="N6-(pyridoxal phosphate)lysine" evidence="6">
    <location>
        <position position="286"/>
    </location>
</feature>
<reference evidence="9" key="1">
    <citation type="submission" date="2016-11" db="EMBL/GenBank/DDBJ databases">
        <authorList>
            <person name="Varghese N."/>
            <person name="Submissions S."/>
        </authorList>
    </citation>
    <scope>NUCLEOTIDE SEQUENCE [LARGE SCALE GENOMIC DNA]</scope>
    <source>
        <strain evidence="9">DSM 21120</strain>
    </source>
</reference>
<comment type="similarity">
    <text evidence="2 7">Belongs to the group II decarboxylase family.</text>
</comment>
<keyword evidence="4 6" id="KW-0663">Pyridoxal phosphate</keyword>
<keyword evidence="5 7" id="KW-0456">Lyase</keyword>
<dbReference type="AlphaFoldDB" id="A0A1M5V127"/>
<dbReference type="Gene3D" id="3.40.640.10">
    <property type="entry name" value="Type I PLP-dependent aspartate aminotransferase-like (Major domain)"/>
    <property type="match status" value="1"/>
</dbReference>
<sequence>MNNREIEEKMVEVVKDYYEKEKLNDTLAYREASEENYKAVSNLKFPKEGRSIDEMIDLLNRDVFPYRVVGDHPRDFAFIPAPVEEISKIGDVLTTLYNPNAAGWFSAPVIASIENLLIDFLCEKVGFGKESGGTFVSGGSLSNLTAIVAARDDKLEMDNINKGVAYISNQAHHSVNKGLRIVGIPDSRIRSVKTDENLKMIPEELEKLILEDRKNGLIPFMVIGSAGTTNTGTIDPLFDLAQVCQRQNVWFHVDGAFGGSLLLSDTYSKRLRGIELANSVTWDAHKWLFQTYTCAMILVRDKKTLLKSFSDNPSYLKDAHSEDQIESWDLGPELSRPALSVKLWLTLQTLGLDEVERRIDHSVKIGEKAESELRKYDHWQIVTPGEQAILTFRYYSDKKTEEELDTINTEISHGIVSSGFAVILTTEIKGMKVLRMCTISPKTTNEDIEMVVEKLNECVKSLKL</sequence>
<dbReference type="InterPro" id="IPR015424">
    <property type="entry name" value="PyrdxlP-dep_Trfase"/>
</dbReference>